<accession>A0A5K0XZS8</accession>
<evidence type="ECO:0000259" key="3">
    <source>
        <dbReference type="PROSITE" id="PS50158"/>
    </source>
</evidence>
<sequence length="351" mass="39416">MATQWNAIAAHVSVKLNRDNYLLWSSQLESVMESQELIQFIDGTFPAPSETIVKDGKSEVNPEFTVWKRSDRLSLSWIKATVSEPVLRQIVTSKSAFEAWNTLKKSFSSQSPLRIMLLRKELHFIQKGNMDMQTYLERIKFLADTLSAAGLDTTDGDLVQITMNGLPIEYESFVTLISTNSSNASITFSELFDLLLTQEKRLTMFKSARVDPHKSIQALPQVENQIAFNTFRGRGRGRGGFRGRQGGRFQGRGNRPHIQTQPPQNGDSNNNTGNGSHPRTIITCQYCGRKGHSARTCYDIPRAFSAMSLQESTGEYWYPDSGATNHIVNNDEMMHNKTTYDGSDNIMIGNG</sequence>
<keyword evidence="1" id="KW-0863">Zinc-finger</keyword>
<reference evidence="4" key="1">
    <citation type="submission" date="2019-09" db="EMBL/GenBank/DDBJ databases">
        <authorList>
            <person name="Zhang L."/>
        </authorList>
    </citation>
    <scope>NUCLEOTIDE SEQUENCE</scope>
</reference>
<feature type="region of interest" description="Disordered" evidence="2">
    <location>
        <begin position="233"/>
        <end position="277"/>
    </location>
</feature>
<evidence type="ECO:0000256" key="2">
    <source>
        <dbReference type="SAM" id="MobiDB-lite"/>
    </source>
</evidence>
<evidence type="ECO:0000313" key="4">
    <source>
        <dbReference type="EMBL" id="VVV70537.1"/>
    </source>
</evidence>
<organism evidence="4">
    <name type="scientific">Nymphaea colorata</name>
    <name type="common">pocket water lily</name>
    <dbReference type="NCBI Taxonomy" id="210225"/>
    <lineage>
        <taxon>Eukaryota</taxon>
        <taxon>Viridiplantae</taxon>
        <taxon>Streptophyta</taxon>
        <taxon>Embryophyta</taxon>
        <taxon>Tracheophyta</taxon>
        <taxon>Spermatophyta</taxon>
        <taxon>Magnoliopsida</taxon>
        <taxon>Nymphaeales</taxon>
        <taxon>Nymphaeaceae</taxon>
        <taxon>Nymphaea</taxon>
    </lineage>
</organism>
<dbReference type="AlphaFoldDB" id="A0A5K0XZS8"/>
<protein>
    <recommendedName>
        <fullName evidence="3">CCHC-type domain-containing protein</fullName>
    </recommendedName>
</protein>
<dbReference type="PROSITE" id="PS50158">
    <property type="entry name" value="ZF_CCHC"/>
    <property type="match status" value="1"/>
</dbReference>
<proteinExistence type="predicted"/>
<dbReference type="PANTHER" id="PTHR47481">
    <property type="match status" value="1"/>
</dbReference>
<feature type="compositionally biased region" description="Low complexity" evidence="2">
    <location>
        <begin position="265"/>
        <end position="276"/>
    </location>
</feature>
<dbReference type="PANTHER" id="PTHR47481:SF31">
    <property type="entry name" value="OS01G0873500 PROTEIN"/>
    <property type="match status" value="1"/>
</dbReference>
<dbReference type="Pfam" id="PF14223">
    <property type="entry name" value="Retrotran_gag_2"/>
    <property type="match status" value="1"/>
</dbReference>
<dbReference type="Gramene" id="NC11G0302160.1">
    <property type="protein sequence ID" value="NC11G0302160.1:cds"/>
    <property type="gene ID" value="NC11G0302160"/>
</dbReference>
<dbReference type="InterPro" id="IPR001878">
    <property type="entry name" value="Znf_CCHC"/>
</dbReference>
<keyword evidence="1" id="KW-0479">Metal-binding</keyword>
<evidence type="ECO:0000256" key="1">
    <source>
        <dbReference type="PROSITE-ProRule" id="PRU00047"/>
    </source>
</evidence>
<dbReference type="GO" id="GO:0008270">
    <property type="term" value="F:zinc ion binding"/>
    <property type="evidence" value="ECO:0007669"/>
    <property type="project" value="UniProtKB-KW"/>
</dbReference>
<keyword evidence="1" id="KW-0862">Zinc</keyword>
<name>A0A5K0XZS8_9MAGN</name>
<gene>
    <name evidence="4" type="ORF">NYM_LOCUS7479</name>
</gene>
<dbReference type="GO" id="GO:0003676">
    <property type="term" value="F:nucleic acid binding"/>
    <property type="evidence" value="ECO:0007669"/>
    <property type="project" value="InterPro"/>
</dbReference>
<dbReference type="SUPFAM" id="SSF57756">
    <property type="entry name" value="Retrovirus zinc finger-like domains"/>
    <property type="match status" value="1"/>
</dbReference>
<feature type="domain" description="CCHC-type" evidence="3">
    <location>
        <begin position="284"/>
        <end position="297"/>
    </location>
</feature>
<dbReference type="InterPro" id="IPR036875">
    <property type="entry name" value="Znf_CCHC_sf"/>
</dbReference>
<dbReference type="EMBL" id="LR721776">
    <property type="protein sequence ID" value="VVV70537.1"/>
    <property type="molecule type" value="Genomic_DNA"/>
</dbReference>